<feature type="region of interest" description="Disordered" evidence="1">
    <location>
        <begin position="1"/>
        <end position="24"/>
    </location>
</feature>
<accession>A0AAD9A7G4</accession>
<evidence type="ECO:0000313" key="3">
    <source>
        <dbReference type="Proteomes" id="UP001243330"/>
    </source>
</evidence>
<dbReference type="AlphaFoldDB" id="A0AAD9A7G4"/>
<protein>
    <submittedName>
        <fullName evidence="2">Uncharacterized protein</fullName>
    </submittedName>
</protein>
<dbReference type="EMBL" id="JAQOWY010000407">
    <property type="protein sequence ID" value="KAK1842547.1"/>
    <property type="molecule type" value="Genomic_DNA"/>
</dbReference>
<reference evidence="2" key="1">
    <citation type="submission" date="2023-01" db="EMBL/GenBank/DDBJ databases">
        <title>Colletotrichum chrysophilum M932 genome sequence.</title>
        <authorList>
            <person name="Baroncelli R."/>
        </authorList>
    </citation>
    <scope>NUCLEOTIDE SEQUENCE</scope>
    <source>
        <strain evidence="2">M932</strain>
    </source>
</reference>
<evidence type="ECO:0000313" key="2">
    <source>
        <dbReference type="EMBL" id="KAK1842547.1"/>
    </source>
</evidence>
<feature type="compositionally biased region" description="Basic residues" evidence="1">
    <location>
        <begin position="1"/>
        <end position="12"/>
    </location>
</feature>
<name>A0AAD9A7G4_9PEZI</name>
<evidence type="ECO:0000256" key="1">
    <source>
        <dbReference type="SAM" id="MobiDB-lite"/>
    </source>
</evidence>
<organism evidence="2 3">
    <name type="scientific">Colletotrichum chrysophilum</name>
    <dbReference type="NCBI Taxonomy" id="1836956"/>
    <lineage>
        <taxon>Eukaryota</taxon>
        <taxon>Fungi</taxon>
        <taxon>Dikarya</taxon>
        <taxon>Ascomycota</taxon>
        <taxon>Pezizomycotina</taxon>
        <taxon>Sordariomycetes</taxon>
        <taxon>Hypocreomycetidae</taxon>
        <taxon>Glomerellales</taxon>
        <taxon>Glomerellaceae</taxon>
        <taxon>Colletotrichum</taxon>
        <taxon>Colletotrichum gloeosporioides species complex</taxon>
    </lineage>
</organism>
<keyword evidence="3" id="KW-1185">Reference proteome</keyword>
<gene>
    <name evidence="2" type="ORF">CCHR01_14809</name>
</gene>
<comment type="caution">
    <text evidence="2">The sequence shown here is derived from an EMBL/GenBank/DDBJ whole genome shotgun (WGS) entry which is preliminary data.</text>
</comment>
<dbReference type="Proteomes" id="UP001243330">
    <property type="component" value="Unassembled WGS sequence"/>
</dbReference>
<sequence length="56" mass="6569">MPLRSKGLRRPRGTSTQKPEDEVRMWHKPVSRSYIKHTLVGYHRGTTNLLLLSLLR</sequence>
<proteinExistence type="predicted"/>